<dbReference type="InterPro" id="IPR050482">
    <property type="entry name" value="Sensor_HK_TwoCompSys"/>
</dbReference>
<keyword evidence="12" id="KW-0902">Two-component regulatory system</keyword>
<evidence type="ECO:0000256" key="14">
    <source>
        <dbReference type="SAM" id="Phobius"/>
    </source>
</evidence>
<feature type="transmembrane region" description="Helical" evidence="14">
    <location>
        <begin position="44"/>
        <end position="63"/>
    </location>
</feature>
<dbReference type="InterPro" id="IPR005467">
    <property type="entry name" value="His_kinase_dom"/>
</dbReference>
<dbReference type="Pfam" id="PF07730">
    <property type="entry name" value="HisKA_3"/>
    <property type="match status" value="1"/>
</dbReference>
<dbReference type="GO" id="GO:0005886">
    <property type="term" value="C:plasma membrane"/>
    <property type="evidence" value="ECO:0007669"/>
    <property type="project" value="UniProtKB-SubCell"/>
</dbReference>
<dbReference type="Pfam" id="PF02518">
    <property type="entry name" value="HATPase_c"/>
    <property type="match status" value="1"/>
</dbReference>
<evidence type="ECO:0000313" key="17">
    <source>
        <dbReference type="EMBL" id="NEW08243.1"/>
    </source>
</evidence>
<evidence type="ECO:0000256" key="8">
    <source>
        <dbReference type="ARBA" id="ARBA00022741"/>
    </source>
</evidence>
<name>A0A6G4A196_9BACL</name>
<comment type="caution">
    <text evidence="17">The sequence shown here is derived from an EMBL/GenBank/DDBJ whole genome shotgun (WGS) entry which is preliminary data.</text>
</comment>
<keyword evidence="4" id="KW-1003">Cell membrane</keyword>
<accession>A0A6G4A196</accession>
<feature type="domain" description="Histidine kinase" evidence="15">
    <location>
        <begin position="148"/>
        <end position="338"/>
    </location>
</feature>
<evidence type="ECO:0000256" key="9">
    <source>
        <dbReference type="ARBA" id="ARBA00022777"/>
    </source>
</evidence>
<gene>
    <name evidence="17" type="ORF">GK047_19770</name>
</gene>
<organism evidence="17">
    <name type="scientific">Paenibacillus sp. SYP-B3998</name>
    <dbReference type="NCBI Taxonomy" id="2678564"/>
    <lineage>
        <taxon>Bacteria</taxon>
        <taxon>Bacillati</taxon>
        <taxon>Bacillota</taxon>
        <taxon>Bacilli</taxon>
        <taxon>Bacillales</taxon>
        <taxon>Paenibacillaceae</taxon>
        <taxon>Paenibacillus</taxon>
    </lineage>
</organism>
<proteinExistence type="predicted"/>
<evidence type="ECO:0000256" key="5">
    <source>
        <dbReference type="ARBA" id="ARBA00022553"/>
    </source>
</evidence>
<dbReference type="AlphaFoldDB" id="A0A6G4A196"/>
<keyword evidence="11 14" id="KW-1133">Transmembrane helix</keyword>
<dbReference type="EMBL" id="JAAIKC010000008">
    <property type="protein sequence ID" value="NEW08243.1"/>
    <property type="molecule type" value="Genomic_DNA"/>
</dbReference>
<evidence type="ECO:0000256" key="11">
    <source>
        <dbReference type="ARBA" id="ARBA00022989"/>
    </source>
</evidence>
<evidence type="ECO:0000256" key="7">
    <source>
        <dbReference type="ARBA" id="ARBA00022692"/>
    </source>
</evidence>
<protein>
    <recommendedName>
        <fullName evidence="3">histidine kinase</fullName>
        <ecNumber evidence="3">2.7.13.3</ecNumber>
    </recommendedName>
</protein>
<reference evidence="17" key="1">
    <citation type="submission" date="2020-02" db="EMBL/GenBank/DDBJ databases">
        <authorList>
            <person name="Shen X.-R."/>
            <person name="Zhang Y.-X."/>
        </authorList>
    </citation>
    <scope>NUCLEOTIDE SEQUENCE</scope>
    <source>
        <strain evidence="17">SYP-B3998</strain>
    </source>
</reference>
<dbReference type="PROSITE" id="PS50885">
    <property type="entry name" value="HAMP"/>
    <property type="match status" value="1"/>
</dbReference>
<dbReference type="Gene3D" id="6.10.340.10">
    <property type="match status" value="1"/>
</dbReference>
<keyword evidence="6" id="KW-0808">Transferase</keyword>
<dbReference type="InterPro" id="IPR011712">
    <property type="entry name" value="Sig_transdc_His_kin_sub3_dim/P"/>
</dbReference>
<dbReference type="PROSITE" id="PS50109">
    <property type="entry name" value="HIS_KIN"/>
    <property type="match status" value="1"/>
</dbReference>
<keyword evidence="7 14" id="KW-0812">Transmembrane</keyword>
<evidence type="ECO:0000256" key="3">
    <source>
        <dbReference type="ARBA" id="ARBA00012438"/>
    </source>
</evidence>
<sequence length="343" mass="39588">MYKLRMYNMKWQLLNYFLISSLITGSSIYVVLEYFKDELNSWEFRLWFVAAILIVCLSIGYFATRRWQRKVDQLHLAMLEISKGNFSSRIEMEPVEPFLYLYEAFNTMAAAVEERVHLLQKFGEAEAIRDQELTESAVTEERRRLARDLHDTVSQELFAIHMSASSLPKILERNPDAAPNVMNQLIQMSHHAQKQMRGLISQLRPIELNDMSLQEALEKWFPEYCRAHELQGQLDVVLTGAISEAIEHQFFLIIQEGLANVVKHASANQVRLAIYEREHQYVLQLQDDGQGFERSEIPSASHGLSTMRERAQKLGGEVEIDSKLGTGTRVRVRIPRFTGLING</sequence>
<dbReference type="InterPro" id="IPR003660">
    <property type="entry name" value="HAMP_dom"/>
</dbReference>
<dbReference type="GO" id="GO:0000155">
    <property type="term" value="F:phosphorelay sensor kinase activity"/>
    <property type="evidence" value="ECO:0007669"/>
    <property type="project" value="InterPro"/>
</dbReference>
<dbReference type="PANTHER" id="PTHR24421:SF37">
    <property type="entry name" value="SENSOR HISTIDINE KINASE NARS"/>
    <property type="match status" value="1"/>
</dbReference>
<comment type="catalytic activity">
    <reaction evidence="1">
        <text>ATP + protein L-histidine = ADP + protein N-phospho-L-histidine.</text>
        <dbReference type="EC" id="2.7.13.3"/>
    </reaction>
</comment>
<evidence type="ECO:0000256" key="1">
    <source>
        <dbReference type="ARBA" id="ARBA00000085"/>
    </source>
</evidence>
<dbReference type="Gene3D" id="1.20.5.1930">
    <property type="match status" value="1"/>
</dbReference>
<feature type="domain" description="HAMP" evidence="16">
    <location>
        <begin position="65"/>
        <end position="117"/>
    </location>
</feature>
<evidence type="ECO:0000256" key="4">
    <source>
        <dbReference type="ARBA" id="ARBA00022475"/>
    </source>
</evidence>
<dbReference type="EC" id="2.7.13.3" evidence="3"/>
<dbReference type="GO" id="GO:0046983">
    <property type="term" value="F:protein dimerization activity"/>
    <property type="evidence" value="ECO:0007669"/>
    <property type="project" value="InterPro"/>
</dbReference>
<keyword evidence="13 14" id="KW-0472">Membrane</keyword>
<comment type="subcellular location">
    <subcellularLocation>
        <location evidence="2">Cell membrane</location>
        <topology evidence="2">Multi-pass membrane protein</topology>
    </subcellularLocation>
</comment>
<evidence type="ECO:0000256" key="6">
    <source>
        <dbReference type="ARBA" id="ARBA00022679"/>
    </source>
</evidence>
<feature type="transmembrane region" description="Helical" evidence="14">
    <location>
        <begin position="12"/>
        <end position="32"/>
    </location>
</feature>
<dbReference type="GO" id="GO:0005524">
    <property type="term" value="F:ATP binding"/>
    <property type="evidence" value="ECO:0007669"/>
    <property type="project" value="UniProtKB-KW"/>
</dbReference>
<evidence type="ECO:0000256" key="13">
    <source>
        <dbReference type="ARBA" id="ARBA00023136"/>
    </source>
</evidence>
<evidence type="ECO:0000256" key="12">
    <source>
        <dbReference type="ARBA" id="ARBA00023012"/>
    </source>
</evidence>
<dbReference type="CDD" id="cd16917">
    <property type="entry name" value="HATPase_UhpB-NarQ-NarX-like"/>
    <property type="match status" value="1"/>
</dbReference>
<dbReference type="Gene3D" id="3.30.565.10">
    <property type="entry name" value="Histidine kinase-like ATPase, C-terminal domain"/>
    <property type="match status" value="1"/>
</dbReference>
<dbReference type="SUPFAM" id="SSF55874">
    <property type="entry name" value="ATPase domain of HSP90 chaperone/DNA topoisomerase II/histidine kinase"/>
    <property type="match status" value="1"/>
</dbReference>
<evidence type="ECO:0000259" key="15">
    <source>
        <dbReference type="PROSITE" id="PS50109"/>
    </source>
</evidence>
<dbReference type="SMART" id="SM00387">
    <property type="entry name" value="HATPase_c"/>
    <property type="match status" value="1"/>
</dbReference>
<evidence type="ECO:0000256" key="10">
    <source>
        <dbReference type="ARBA" id="ARBA00022840"/>
    </source>
</evidence>
<dbReference type="InterPro" id="IPR036890">
    <property type="entry name" value="HATPase_C_sf"/>
</dbReference>
<keyword evidence="5" id="KW-0597">Phosphoprotein</keyword>
<keyword evidence="8" id="KW-0547">Nucleotide-binding</keyword>
<keyword evidence="9 17" id="KW-0418">Kinase</keyword>
<dbReference type="SMART" id="SM00304">
    <property type="entry name" value="HAMP"/>
    <property type="match status" value="1"/>
</dbReference>
<dbReference type="InterPro" id="IPR003594">
    <property type="entry name" value="HATPase_dom"/>
</dbReference>
<evidence type="ECO:0000259" key="16">
    <source>
        <dbReference type="PROSITE" id="PS50885"/>
    </source>
</evidence>
<dbReference type="PANTHER" id="PTHR24421">
    <property type="entry name" value="NITRATE/NITRITE SENSOR PROTEIN NARX-RELATED"/>
    <property type="match status" value="1"/>
</dbReference>
<evidence type="ECO:0000256" key="2">
    <source>
        <dbReference type="ARBA" id="ARBA00004651"/>
    </source>
</evidence>
<keyword evidence="10" id="KW-0067">ATP-binding</keyword>